<name>A0ABU1ELL5_9FLAO</name>
<evidence type="ECO:0000313" key="2">
    <source>
        <dbReference type="Proteomes" id="UP001257234"/>
    </source>
</evidence>
<reference evidence="2" key="1">
    <citation type="submission" date="2023-07" db="EMBL/GenBank/DDBJ databases">
        <title>Christiangramia sp. SM2212., a novel bacterium of the family Flavobacteriaceae isolated from the sea sediment.</title>
        <authorList>
            <person name="Wang J."/>
            <person name="Zhang X."/>
        </authorList>
    </citation>
    <scope>NUCLEOTIDE SEQUENCE [LARGE SCALE GENOMIC DNA]</scope>
    <source>
        <strain evidence="2">SM2212</strain>
    </source>
</reference>
<keyword evidence="2" id="KW-1185">Reference proteome</keyword>
<dbReference type="EMBL" id="JAVJIU010000001">
    <property type="protein sequence ID" value="MDR5589073.1"/>
    <property type="molecule type" value="Genomic_DNA"/>
</dbReference>
<organism evidence="1 2">
    <name type="scientific">Christiangramia sediminicola</name>
    <dbReference type="NCBI Taxonomy" id="3073267"/>
    <lineage>
        <taxon>Bacteria</taxon>
        <taxon>Pseudomonadati</taxon>
        <taxon>Bacteroidota</taxon>
        <taxon>Flavobacteriia</taxon>
        <taxon>Flavobacteriales</taxon>
        <taxon>Flavobacteriaceae</taxon>
        <taxon>Christiangramia</taxon>
    </lineage>
</organism>
<dbReference type="Proteomes" id="UP001257234">
    <property type="component" value="Unassembled WGS sequence"/>
</dbReference>
<accession>A0ABU1ELL5</accession>
<proteinExistence type="predicted"/>
<evidence type="ECO:0000313" key="1">
    <source>
        <dbReference type="EMBL" id="MDR5589073.1"/>
    </source>
</evidence>
<sequence length="180" mass="20826">MNLIKELIKKHHGYYPEKERTEFSIPGGNFIYEPGKGIIDVNGSKISIRSNTIEAASPTRESFQIKVLFKNNLNTYLEISPKSKFQRMIDAIMMQKGREIQQEFIVKGDTNLIVNLISNRTLARLLHKEKVHLKIDRENPTVMTLSPENPIKNVDRFEKYLNILKIIENKAIQLQLTTAF</sequence>
<protein>
    <submittedName>
        <fullName evidence="1">Uncharacterized protein</fullName>
    </submittedName>
</protein>
<comment type="caution">
    <text evidence="1">The sequence shown here is derived from an EMBL/GenBank/DDBJ whole genome shotgun (WGS) entry which is preliminary data.</text>
</comment>
<dbReference type="RefSeq" id="WP_309559975.1">
    <property type="nucleotide sequence ID" value="NZ_JAVJIU010000001.1"/>
</dbReference>
<gene>
    <name evidence="1" type="ORF">RE431_00370</name>
</gene>